<feature type="non-terminal residue" evidence="1">
    <location>
        <position position="136"/>
    </location>
</feature>
<protein>
    <recommendedName>
        <fullName evidence="3">Apple domain-containing protein</fullName>
    </recommendedName>
</protein>
<evidence type="ECO:0000313" key="1">
    <source>
        <dbReference type="EMBL" id="KAK7080732.1"/>
    </source>
</evidence>
<sequence>MLFVTQLATRSDGHQTRRCLKRLYTALKFPPFCLVLLGFLAQIQNINSIRPSVYYIEGTTPFFKYQGMTFDYMDANIIKLANSKCQCRIMCIAWEACTSWSDITNATGQVECRLSILPPNSLATVNLTEGNIFYKR</sequence>
<reference evidence="1 2" key="1">
    <citation type="submission" date="2023-11" db="EMBL/GenBank/DDBJ databases">
        <title>Halocaridina rubra genome assembly.</title>
        <authorList>
            <person name="Smith C."/>
        </authorList>
    </citation>
    <scope>NUCLEOTIDE SEQUENCE [LARGE SCALE GENOMIC DNA]</scope>
    <source>
        <strain evidence="1">EP-1</strain>
        <tissue evidence="1">Whole</tissue>
    </source>
</reference>
<name>A0AAN8XC79_HALRR</name>
<proteinExistence type="predicted"/>
<keyword evidence="2" id="KW-1185">Reference proteome</keyword>
<evidence type="ECO:0000313" key="2">
    <source>
        <dbReference type="Proteomes" id="UP001381693"/>
    </source>
</evidence>
<gene>
    <name evidence="1" type="ORF">SK128_012493</name>
</gene>
<dbReference type="EMBL" id="JAXCGZ010005812">
    <property type="protein sequence ID" value="KAK7080732.1"/>
    <property type="molecule type" value="Genomic_DNA"/>
</dbReference>
<dbReference type="Proteomes" id="UP001381693">
    <property type="component" value="Unassembled WGS sequence"/>
</dbReference>
<evidence type="ECO:0008006" key="3">
    <source>
        <dbReference type="Google" id="ProtNLM"/>
    </source>
</evidence>
<organism evidence="1 2">
    <name type="scientific">Halocaridina rubra</name>
    <name type="common">Hawaiian red shrimp</name>
    <dbReference type="NCBI Taxonomy" id="373956"/>
    <lineage>
        <taxon>Eukaryota</taxon>
        <taxon>Metazoa</taxon>
        <taxon>Ecdysozoa</taxon>
        <taxon>Arthropoda</taxon>
        <taxon>Crustacea</taxon>
        <taxon>Multicrustacea</taxon>
        <taxon>Malacostraca</taxon>
        <taxon>Eumalacostraca</taxon>
        <taxon>Eucarida</taxon>
        <taxon>Decapoda</taxon>
        <taxon>Pleocyemata</taxon>
        <taxon>Caridea</taxon>
        <taxon>Atyoidea</taxon>
        <taxon>Atyidae</taxon>
        <taxon>Halocaridina</taxon>
    </lineage>
</organism>
<comment type="caution">
    <text evidence="1">The sequence shown here is derived from an EMBL/GenBank/DDBJ whole genome shotgun (WGS) entry which is preliminary data.</text>
</comment>
<accession>A0AAN8XC79</accession>
<dbReference type="AlphaFoldDB" id="A0AAN8XC79"/>